<evidence type="ECO:0000256" key="5">
    <source>
        <dbReference type="ARBA" id="ARBA00023136"/>
    </source>
</evidence>
<evidence type="ECO:0000313" key="9">
    <source>
        <dbReference type="Proteomes" id="UP000287701"/>
    </source>
</evidence>
<evidence type="ECO:0000313" key="8">
    <source>
        <dbReference type="EMBL" id="QAR31537.1"/>
    </source>
</evidence>
<reference evidence="8 9" key="1">
    <citation type="submission" date="2019-01" db="EMBL/GenBank/DDBJ databases">
        <title>Whole Genome of Ornithobacterium rhinotracheale FARPER-174b.</title>
        <authorList>
            <person name="Tataje-Lavanda L.A."/>
            <person name="Montalvan A."/>
            <person name="Montesinos R."/>
            <person name="Zimic M."/>
            <person name="Fernandez-Sanchez M."/>
            <person name="Fernandez-Diaz M."/>
        </authorList>
    </citation>
    <scope>NUCLEOTIDE SEQUENCE [LARGE SCALE GENOMIC DNA]</scope>
    <source>
        <strain evidence="8 9">FARPER-174b</strain>
    </source>
</reference>
<keyword evidence="4 6" id="KW-1133">Transmembrane helix</keyword>
<name>A0A3R5USS6_ORNRH</name>
<evidence type="ECO:0000256" key="1">
    <source>
        <dbReference type="ARBA" id="ARBA00004651"/>
    </source>
</evidence>
<feature type="domain" description="ABC-2 type transporter transmembrane" evidence="7">
    <location>
        <begin position="32"/>
        <end position="386"/>
    </location>
</feature>
<dbReference type="GO" id="GO:0005886">
    <property type="term" value="C:plasma membrane"/>
    <property type="evidence" value="ECO:0007669"/>
    <property type="project" value="UniProtKB-SubCell"/>
</dbReference>
<comment type="subcellular location">
    <subcellularLocation>
        <location evidence="1">Cell membrane</location>
        <topology evidence="1">Multi-pass membrane protein</topology>
    </subcellularLocation>
</comment>
<gene>
    <name evidence="8" type="ORF">EQP59_09395</name>
</gene>
<feature type="transmembrane region" description="Helical" evidence="6">
    <location>
        <begin position="26"/>
        <end position="50"/>
    </location>
</feature>
<feature type="transmembrane region" description="Helical" evidence="6">
    <location>
        <begin position="311"/>
        <end position="329"/>
    </location>
</feature>
<evidence type="ECO:0000259" key="7">
    <source>
        <dbReference type="Pfam" id="PF12698"/>
    </source>
</evidence>
<dbReference type="GO" id="GO:0140359">
    <property type="term" value="F:ABC-type transporter activity"/>
    <property type="evidence" value="ECO:0007669"/>
    <property type="project" value="InterPro"/>
</dbReference>
<dbReference type="RefSeq" id="WP_128501954.1">
    <property type="nucleotide sequence ID" value="NZ_CP035107.1"/>
</dbReference>
<protein>
    <submittedName>
        <fullName evidence="8">ABC transporter permease</fullName>
    </submittedName>
</protein>
<accession>A0A3R5USS6</accession>
<proteinExistence type="predicted"/>
<dbReference type="OrthoDB" id="9811522at2"/>
<sequence length="406" mass="46049">MNRILKRIHLDAGNFYYAMMREFKNIFSDVAVLFSFILVSTVVSFLYAYVYSHQVLTDLPVAYVDMDNTAYSRQFIRMMDQTEQVQMNHAYAQFPEAVKAFEQEKVRGIVVVPQGFAKKLQKAQQPSVSVYTDGAYVLYYKQVLTAAKYATAYMSAGIEIKKIQAKGNLPKVAQIERAPLVGNAVNLYNLNAGYGTFLIPVVLVIIFQTTMLQAIGILGGTMRENHKMVELYPNANHPLGMLPIVMGKATTYLIISLCLLVYMVGFVMPYFQIPMRGSLLETVVYMIPFLLSVVYLGLFLLNFFRKREDAILAIMFTSVPALLLTGFSWPTDAMPWYLQALSNLVPTTLGAKGFVSITQMGAGISLIQKEFLWLWLLCIFYLILATLTFKRIYLIEWEGQEKQNKP</sequence>
<feature type="transmembrane region" description="Helical" evidence="6">
    <location>
        <begin position="283"/>
        <end position="304"/>
    </location>
</feature>
<dbReference type="Pfam" id="PF12698">
    <property type="entry name" value="ABC2_membrane_3"/>
    <property type="match status" value="1"/>
</dbReference>
<evidence type="ECO:0000256" key="4">
    <source>
        <dbReference type="ARBA" id="ARBA00022989"/>
    </source>
</evidence>
<dbReference type="EMBL" id="CP035107">
    <property type="protein sequence ID" value="QAR31537.1"/>
    <property type="molecule type" value="Genomic_DNA"/>
</dbReference>
<organism evidence="8 9">
    <name type="scientific">Ornithobacterium rhinotracheale</name>
    <dbReference type="NCBI Taxonomy" id="28251"/>
    <lineage>
        <taxon>Bacteria</taxon>
        <taxon>Pseudomonadati</taxon>
        <taxon>Bacteroidota</taxon>
        <taxon>Flavobacteriia</taxon>
        <taxon>Flavobacteriales</taxon>
        <taxon>Weeksellaceae</taxon>
        <taxon>Ornithobacterium</taxon>
    </lineage>
</organism>
<feature type="transmembrane region" description="Helical" evidence="6">
    <location>
        <begin position="251"/>
        <end position="271"/>
    </location>
</feature>
<evidence type="ECO:0000256" key="2">
    <source>
        <dbReference type="ARBA" id="ARBA00022475"/>
    </source>
</evidence>
<keyword evidence="5 6" id="KW-0472">Membrane</keyword>
<dbReference type="Gene3D" id="3.40.1710.10">
    <property type="entry name" value="abc type-2 transporter like domain"/>
    <property type="match status" value="1"/>
</dbReference>
<dbReference type="PANTHER" id="PTHR30294">
    <property type="entry name" value="MEMBRANE COMPONENT OF ABC TRANSPORTER YHHJ-RELATED"/>
    <property type="match status" value="1"/>
</dbReference>
<feature type="transmembrane region" description="Helical" evidence="6">
    <location>
        <begin position="197"/>
        <end position="218"/>
    </location>
</feature>
<keyword evidence="3 6" id="KW-0812">Transmembrane</keyword>
<feature type="transmembrane region" description="Helical" evidence="6">
    <location>
        <begin position="371"/>
        <end position="389"/>
    </location>
</feature>
<keyword evidence="2" id="KW-1003">Cell membrane</keyword>
<dbReference type="InterPro" id="IPR051449">
    <property type="entry name" value="ABC-2_transporter_component"/>
</dbReference>
<dbReference type="Proteomes" id="UP000287701">
    <property type="component" value="Chromosome"/>
</dbReference>
<evidence type="ECO:0000256" key="6">
    <source>
        <dbReference type="SAM" id="Phobius"/>
    </source>
</evidence>
<dbReference type="InterPro" id="IPR013525">
    <property type="entry name" value="ABC2_TM"/>
</dbReference>
<dbReference type="AlphaFoldDB" id="A0A3R5USS6"/>
<evidence type="ECO:0000256" key="3">
    <source>
        <dbReference type="ARBA" id="ARBA00022692"/>
    </source>
</evidence>
<dbReference type="PANTHER" id="PTHR30294:SF46">
    <property type="entry name" value="ABC TRANSPORTER PERMEASE"/>
    <property type="match status" value="1"/>
</dbReference>